<reference evidence="5" key="1">
    <citation type="submission" date="2022-11" db="UniProtKB">
        <authorList>
            <consortium name="WormBaseParasite"/>
        </authorList>
    </citation>
    <scope>IDENTIFICATION</scope>
</reference>
<protein>
    <submittedName>
        <fullName evidence="5">Damage-control phosphatase ARMT1-like metal-binding domain-containing protein</fullName>
    </submittedName>
</protein>
<dbReference type="SUPFAM" id="SSF111321">
    <property type="entry name" value="AF1104-like"/>
    <property type="match status" value="1"/>
</dbReference>
<name>A0A914RH64_PAREQ</name>
<dbReference type="WBParaSite" id="PEQ_0000584301-mRNA-1">
    <property type="protein sequence ID" value="PEQ_0000584301-mRNA-1"/>
    <property type="gene ID" value="PEQ_0000584301"/>
</dbReference>
<evidence type="ECO:0000313" key="5">
    <source>
        <dbReference type="WBParaSite" id="PEQ_0000584301-mRNA-1"/>
    </source>
</evidence>
<proteinExistence type="predicted"/>
<dbReference type="AlphaFoldDB" id="A0A914RH64"/>
<dbReference type="Proteomes" id="UP000887564">
    <property type="component" value="Unplaced"/>
</dbReference>
<keyword evidence="2" id="KW-0533">Nickel</keyword>
<dbReference type="InterPro" id="IPR002791">
    <property type="entry name" value="ARMT1-like_metal-bd"/>
</dbReference>
<keyword evidence="4" id="KW-1185">Reference proteome</keyword>
<organism evidence="4 5">
    <name type="scientific">Parascaris equorum</name>
    <name type="common">Equine roundworm</name>
    <dbReference type="NCBI Taxonomy" id="6256"/>
    <lineage>
        <taxon>Eukaryota</taxon>
        <taxon>Metazoa</taxon>
        <taxon>Ecdysozoa</taxon>
        <taxon>Nematoda</taxon>
        <taxon>Chromadorea</taxon>
        <taxon>Rhabditida</taxon>
        <taxon>Spirurina</taxon>
        <taxon>Ascaridomorpha</taxon>
        <taxon>Ascaridoidea</taxon>
        <taxon>Ascarididae</taxon>
        <taxon>Parascaris</taxon>
    </lineage>
</organism>
<feature type="domain" description="Damage-control phosphatase ARMT1-like metal-binding" evidence="3">
    <location>
        <begin position="14"/>
        <end position="202"/>
    </location>
</feature>
<comment type="cofactor">
    <cofactor evidence="1">
        <name>Ni(2+)</name>
        <dbReference type="ChEBI" id="CHEBI:49786"/>
    </cofactor>
</comment>
<evidence type="ECO:0000313" key="4">
    <source>
        <dbReference type="Proteomes" id="UP000887564"/>
    </source>
</evidence>
<sequence>MFSDSHPEEADEIFQTIVKAVESQLNCADVRQRAENVKRKYLEHLKILREKPFAYGCCNVRNLLDLREQILNQFLFDDAFLNQKRFENERAMEELSAVLKEVDAVSSERDRQILVVKGLLAGNVFDWGAKEVVKLMEDNGGLTFKMATDVLQIDDLDVWLEAYFSNGYRCALIFVDNSGADVLLGVLPFARELIRHHTKVIAIKTFFARLLLF</sequence>
<evidence type="ECO:0000256" key="2">
    <source>
        <dbReference type="ARBA" id="ARBA00022596"/>
    </source>
</evidence>
<accession>A0A914RH64</accession>
<evidence type="ECO:0000259" key="3">
    <source>
        <dbReference type="Pfam" id="PF01937"/>
    </source>
</evidence>
<dbReference type="Gene3D" id="1.20.1700.10">
    <property type="entry name" value="AF1104-like"/>
    <property type="match status" value="1"/>
</dbReference>
<dbReference type="Gene3D" id="3.40.50.10880">
    <property type="entry name" value="Uncharacterised protein PF01937, DUF89, domain 3"/>
    <property type="match status" value="1"/>
</dbReference>
<dbReference type="InterPro" id="IPR036075">
    <property type="entry name" value="ARMT-1-like_metal-bd_sf"/>
</dbReference>
<evidence type="ECO:0000256" key="1">
    <source>
        <dbReference type="ARBA" id="ARBA00001967"/>
    </source>
</evidence>
<dbReference type="Pfam" id="PF01937">
    <property type="entry name" value="ARMT1-like_dom"/>
    <property type="match status" value="1"/>
</dbReference>
<dbReference type="InterPro" id="IPR035073">
    <property type="entry name" value="At2g17340_3_helix_bundle"/>
</dbReference>